<evidence type="ECO:0000313" key="10">
    <source>
        <dbReference type="EMBL" id="CAL5044646.1"/>
    </source>
</evidence>
<evidence type="ECO:0000256" key="2">
    <source>
        <dbReference type="ARBA" id="ARBA00022737"/>
    </source>
</evidence>
<gene>
    <name evidence="10" type="ORF">URODEC1_LOCUS88412</name>
</gene>
<dbReference type="FunFam" id="3.30.730.10:FF:000004">
    <property type="entry name" value="AP2-like ethylene-responsive transcription factor"/>
    <property type="match status" value="1"/>
</dbReference>
<evidence type="ECO:0000259" key="9">
    <source>
        <dbReference type="PROSITE" id="PS51032"/>
    </source>
</evidence>
<dbReference type="Gene3D" id="3.30.730.10">
    <property type="entry name" value="AP2/ERF domain"/>
    <property type="match status" value="2"/>
</dbReference>
<keyword evidence="11" id="KW-1185">Reference proteome</keyword>
<dbReference type="PROSITE" id="PS51032">
    <property type="entry name" value="AP2_ERF"/>
    <property type="match status" value="2"/>
</dbReference>
<dbReference type="PANTHER" id="PTHR32467:SF81">
    <property type="entry name" value="OS06G0145700 PROTEIN"/>
    <property type="match status" value="1"/>
</dbReference>
<dbReference type="Pfam" id="PF00847">
    <property type="entry name" value="AP2"/>
    <property type="match status" value="2"/>
</dbReference>
<evidence type="ECO:0000256" key="1">
    <source>
        <dbReference type="ARBA" id="ARBA00004123"/>
    </source>
</evidence>
<dbReference type="PRINTS" id="PR00367">
    <property type="entry name" value="ETHRSPELEMNT"/>
</dbReference>
<keyword evidence="4" id="KW-0238">DNA-binding</keyword>
<feature type="compositionally biased region" description="Basic and acidic residues" evidence="8">
    <location>
        <begin position="401"/>
        <end position="419"/>
    </location>
</feature>
<comment type="similarity">
    <text evidence="7">Belongs to the AP2/ERF transcription factor family. AP2 subfamily.</text>
</comment>
<dbReference type="InterPro" id="IPR001471">
    <property type="entry name" value="AP2/ERF_dom"/>
</dbReference>
<evidence type="ECO:0000256" key="7">
    <source>
        <dbReference type="ARBA" id="ARBA00037973"/>
    </source>
</evidence>
<dbReference type="Proteomes" id="UP001497457">
    <property type="component" value="Chromosome 34rd"/>
</dbReference>
<dbReference type="PANTHER" id="PTHR32467">
    <property type="entry name" value="AP2-LIKE ETHYLENE-RESPONSIVE TRANSCRIPTION FACTOR"/>
    <property type="match status" value="1"/>
</dbReference>
<keyword evidence="3" id="KW-0805">Transcription regulation</keyword>
<dbReference type="FunFam" id="3.30.730.10:FF:000002">
    <property type="entry name" value="AP2-like ethylene-responsive transcription factor"/>
    <property type="match status" value="1"/>
</dbReference>
<name>A0ABC9DU65_9POAL</name>
<dbReference type="GO" id="GO:0009909">
    <property type="term" value="P:regulation of flower development"/>
    <property type="evidence" value="ECO:0007669"/>
    <property type="project" value="UniProtKB-ARBA"/>
</dbReference>
<proteinExistence type="inferred from homology"/>
<keyword evidence="6" id="KW-0539">Nucleus</keyword>
<evidence type="ECO:0000256" key="4">
    <source>
        <dbReference type="ARBA" id="ARBA00023125"/>
    </source>
</evidence>
<reference evidence="10" key="1">
    <citation type="submission" date="2024-10" db="EMBL/GenBank/DDBJ databases">
        <authorList>
            <person name="Ryan C."/>
        </authorList>
    </citation>
    <scope>NUCLEOTIDE SEQUENCE [LARGE SCALE GENOMIC DNA]</scope>
</reference>
<keyword evidence="2" id="KW-0677">Repeat</keyword>
<dbReference type="GO" id="GO:0005634">
    <property type="term" value="C:nucleus"/>
    <property type="evidence" value="ECO:0007669"/>
    <property type="project" value="UniProtKB-SubCell"/>
</dbReference>
<feature type="domain" description="AP2/ERF" evidence="9">
    <location>
        <begin position="91"/>
        <end position="157"/>
    </location>
</feature>
<dbReference type="AlphaFoldDB" id="A0ABC9DU65"/>
<feature type="region of interest" description="Disordered" evidence="8">
    <location>
        <begin position="38"/>
        <end position="94"/>
    </location>
</feature>
<feature type="compositionally biased region" description="Low complexity" evidence="8">
    <location>
        <begin position="380"/>
        <end position="400"/>
    </location>
</feature>
<dbReference type="GO" id="GO:0006355">
    <property type="term" value="P:regulation of DNA-templated transcription"/>
    <property type="evidence" value="ECO:0007669"/>
    <property type="project" value="UniProtKB-ARBA"/>
</dbReference>
<evidence type="ECO:0000313" key="11">
    <source>
        <dbReference type="Proteomes" id="UP001497457"/>
    </source>
</evidence>
<sequence>MPSFAATAKVEAMETYSLVKDELHGVGGGEQGLYCGATPRAAPAMAGGRDGAVKSVKRRKREPSSAVTVSNGKEEAGGGDKSSNAAKRSSRFRGVSRHRWTGRFEAHLWDKGTWNPTQKKKGKQVYLGAYNEEEAAARAYDLAALKYWGPSTYTNFPVADYEKELKVMQNVSKEEYLASIRRKSNGFSRGVSKYRGVARHHHNGRWEARIGRVFGNKYLYLGTYSTQEEAARAYDIAAIEYRGINAVTNFDLSTYIRWLKPTGAGDGGTPTSSGVRPNIMPPPSLCLQAAAAGLLQQQQQLTHGAGMLHVDVDLYRGGHHLAAAAQQGASPSSFVSGIDDVGSVFAGGGPRPSPSPSSSTTALSLLLRSSVFQELVARNAGGAAQQQPDGAAASDDVVGAKVEHEEEEPLGRRPEHAEGELGGEEVYGGAAAAEEDEAFAVSMYDLDDSFARMEQSFWSCLQQENV</sequence>
<dbReference type="CDD" id="cd00018">
    <property type="entry name" value="AP2"/>
    <property type="match status" value="1"/>
</dbReference>
<comment type="subcellular location">
    <subcellularLocation>
        <location evidence="1">Nucleus</location>
    </subcellularLocation>
</comment>
<evidence type="ECO:0000256" key="6">
    <source>
        <dbReference type="ARBA" id="ARBA00023242"/>
    </source>
</evidence>
<evidence type="ECO:0000256" key="8">
    <source>
        <dbReference type="SAM" id="MobiDB-lite"/>
    </source>
</evidence>
<accession>A0ABC9DU65</accession>
<dbReference type="InterPro" id="IPR016177">
    <property type="entry name" value="DNA-bd_dom_sf"/>
</dbReference>
<dbReference type="SMART" id="SM00380">
    <property type="entry name" value="AP2"/>
    <property type="match status" value="2"/>
</dbReference>
<protein>
    <recommendedName>
        <fullName evidence="9">AP2/ERF domain-containing protein</fullName>
    </recommendedName>
</protein>
<feature type="domain" description="AP2/ERF" evidence="9">
    <location>
        <begin position="193"/>
        <end position="251"/>
    </location>
</feature>
<dbReference type="InterPro" id="IPR036955">
    <property type="entry name" value="AP2/ERF_dom_sf"/>
</dbReference>
<feature type="region of interest" description="Disordered" evidence="8">
    <location>
        <begin position="380"/>
        <end position="425"/>
    </location>
</feature>
<organism evidence="10 11">
    <name type="scientific">Urochloa decumbens</name>
    <dbReference type="NCBI Taxonomy" id="240449"/>
    <lineage>
        <taxon>Eukaryota</taxon>
        <taxon>Viridiplantae</taxon>
        <taxon>Streptophyta</taxon>
        <taxon>Embryophyta</taxon>
        <taxon>Tracheophyta</taxon>
        <taxon>Spermatophyta</taxon>
        <taxon>Magnoliopsida</taxon>
        <taxon>Liliopsida</taxon>
        <taxon>Poales</taxon>
        <taxon>Poaceae</taxon>
        <taxon>PACMAD clade</taxon>
        <taxon>Panicoideae</taxon>
        <taxon>Panicodae</taxon>
        <taxon>Paniceae</taxon>
        <taxon>Melinidinae</taxon>
        <taxon>Urochloa</taxon>
    </lineage>
</organism>
<dbReference type="GO" id="GO:0003677">
    <property type="term" value="F:DNA binding"/>
    <property type="evidence" value="ECO:0007669"/>
    <property type="project" value="UniProtKB-KW"/>
</dbReference>
<dbReference type="EMBL" id="OZ075144">
    <property type="protein sequence ID" value="CAL5044646.1"/>
    <property type="molecule type" value="Genomic_DNA"/>
</dbReference>
<evidence type="ECO:0000256" key="5">
    <source>
        <dbReference type="ARBA" id="ARBA00023163"/>
    </source>
</evidence>
<dbReference type="SUPFAM" id="SSF54171">
    <property type="entry name" value="DNA-binding domain"/>
    <property type="match status" value="2"/>
</dbReference>
<evidence type="ECO:0000256" key="3">
    <source>
        <dbReference type="ARBA" id="ARBA00023015"/>
    </source>
</evidence>
<keyword evidence="5" id="KW-0804">Transcription</keyword>